<name>A0A0W8EAF9_9ZZZZ</name>
<keyword evidence="4" id="KW-0548">Nucleotidyltransferase</keyword>
<dbReference type="InterPro" id="IPR036603">
    <property type="entry name" value="RBP11-like"/>
</dbReference>
<sequence length="122" mass="13366">MDDRAGIRIPGAAGAPAFTTHTYIPCCLSMIGGMNIKILELEKNKARLVIAGEGHTFMNVLTEEILKDPGVDVARYLIQFQFSEPELLVTTRGARDPLAAIMDACRRLSGYCTELLEKLPAE</sequence>
<dbReference type="EC" id="2.7.7.6" evidence="4"/>
<dbReference type="Gene3D" id="3.30.1360.10">
    <property type="entry name" value="RNA polymerase, RBP11-like subunit"/>
    <property type="match status" value="1"/>
</dbReference>
<dbReference type="GO" id="GO:0003899">
    <property type="term" value="F:DNA-directed RNA polymerase activity"/>
    <property type="evidence" value="ECO:0007669"/>
    <property type="project" value="UniProtKB-EC"/>
</dbReference>
<evidence type="ECO:0000256" key="1">
    <source>
        <dbReference type="ARBA" id="ARBA00022478"/>
    </source>
</evidence>
<dbReference type="GO" id="GO:0046983">
    <property type="term" value="F:protein dimerization activity"/>
    <property type="evidence" value="ECO:0007669"/>
    <property type="project" value="InterPro"/>
</dbReference>
<accession>A0A0W8EAF9</accession>
<organism evidence="4">
    <name type="scientific">hydrocarbon metagenome</name>
    <dbReference type="NCBI Taxonomy" id="938273"/>
    <lineage>
        <taxon>unclassified sequences</taxon>
        <taxon>metagenomes</taxon>
        <taxon>ecological metagenomes</taxon>
    </lineage>
</organism>
<dbReference type="EMBL" id="LNQE01001808">
    <property type="protein sequence ID" value="KUG05525.1"/>
    <property type="molecule type" value="Genomic_DNA"/>
</dbReference>
<feature type="domain" description="DNA-directed RNA polymerase RBP11-like dimerisation" evidence="3">
    <location>
        <begin position="46"/>
        <end position="117"/>
    </location>
</feature>
<dbReference type="HAMAP" id="MF_00261">
    <property type="entry name" value="RNApol_arch_Rpo11"/>
    <property type="match status" value="1"/>
</dbReference>
<comment type="caution">
    <text evidence="4">The sequence shown here is derived from an EMBL/GenBank/DDBJ whole genome shotgun (WGS) entry which is preliminary data.</text>
</comment>
<dbReference type="GO" id="GO:0006351">
    <property type="term" value="P:DNA-templated transcription"/>
    <property type="evidence" value="ECO:0007669"/>
    <property type="project" value="InterPro"/>
</dbReference>
<dbReference type="GO" id="GO:0000428">
    <property type="term" value="C:DNA-directed RNA polymerase complex"/>
    <property type="evidence" value="ECO:0007669"/>
    <property type="project" value="UniProtKB-KW"/>
</dbReference>
<dbReference type="Pfam" id="PF13656">
    <property type="entry name" value="RNA_pol_L_2"/>
    <property type="match status" value="1"/>
</dbReference>
<keyword evidence="4" id="KW-0808">Transferase</keyword>
<keyword evidence="1 4" id="KW-0240">DNA-directed RNA polymerase</keyword>
<dbReference type="InterPro" id="IPR022905">
    <property type="entry name" value="Rpo11-like"/>
</dbReference>
<evidence type="ECO:0000313" key="4">
    <source>
        <dbReference type="EMBL" id="KUG05525.1"/>
    </source>
</evidence>
<proteinExistence type="inferred from homology"/>
<evidence type="ECO:0000256" key="2">
    <source>
        <dbReference type="ARBA" id="ARBA00023163"/>
    </source>
</evidence>
<dbReference type="SUPFAM" id="SSF55257">
    <property type="entry name" value="RBP11-like subunits of RNA polymerase"/>
    <property type="match status" value="1"/>
</dbReference>
<reference evidence="4" key="1">
    <citation type="journal article" date="2015" name="Proc. Natl. Acad. Sci. U.S.A.">
        <title>Networks of energetic and metabolic interactions define dynamics in microbial communities.</title>
        <authorList>
            <person name="Embree M."/>
            <person name="Liu J.K."/>
            <person name="Al-Bassam M.M."/>
            <person name="Zengler K."/>
        </authorList>
    </citation>
    <scope>NUCLEOTIDE SEQUENCE</scope>
</reference>
<protein>
    <submittedName>
        <fullName evidence="4">Dna-directed rna polymerase subunit l</fullName>
        <ecNumber evidence="4">2.7.7.6</ecNumber>
    </submittedName>
</protein>
<dbReference type="AlphaFoldDB" id="A0A0W8EAF9"/>
<gene>
    <name evidence="4" type="ORF">ASZ90_017028</name>
</gene>
<dbReference type="NCBIfam" id="NF002239">
    <property type="entry name" value="PRK01146.2-3"/>
    <property type="match status" value="1"/>
</dbReference>
<dbReference type="InterPro" id="IPR009025">
    <property type="entry name" value="RBP11-like_dimer"/>
</dbReference>
<keyword evidence="2" id="KW-0804">Transcription</keyword>
<dbReference type="CDD" id="cd06927">
    <property type="entry name" value="RNAP_L"/>
    <property type="match status" value="1"/>
</dbReference>
<evidence type="ECO:0000259" key="3">
    <source>
        <dbReference type="Pfam" id="PF13656"/>
    </source>
</evidence>